<dbReference type="CDD" id="cd19496">
    <property type="entry name" value="Elp5"/>
    <property type="match status" value="1"/>
</dbReference>
<feature type="compositionally biased region" description="Acidic residues" evidence="9">
    <location>
        <begin position="347"/>
        <end position="356"/>
    </location>
</feature>
<comment type="similarity">
    <text evidence="4">Belongs to the ELP5 family.</text>
</comment>
<comment type="caution">
    <text evidence="10">The sequence shown here is derived from an EMBL/GenBank/DDBJ whole genome shotgun (WGS) entry which is preliminary data.</text>
</comment>
<dbReference type="PANTHER" id="PTHR15641">
    <property type="entry name" value="ELONGATOR COMPLEX PROTEIN 5"/>
    <property type="match status" value="1"/>
</dbReference>
<dbReference type="GO" id="GO:0002098">
    <property type="term" value="P:tRNA wobble uridine modification"/>
    <property type="evidence" value="ECO:0007669"/>
    <property type="project" value="InterPro"/>
</dbReference>
<evidence type="ECO:0000256" key="8">
    <source>
        <dbReference type="ARBA" id="ARBA00023242"/>
    </source>
</evidence>
<dbReference type="OMA" id="WEPESTF"/>
<comment type="subcellular location">
    <subcellularLocation>
        <location evidence="2">Cytoplasm</location>
    </subcellularLocation>
    <subcellularLocation>
        <location evidence="1">Nucleus</location>
    </subcellularLocation>
</comment>
<dbReference type="OrthoDB" id="166907at2759"/>
<comment type="pathway">
    <text evidence="3">tRNA modification; 5-methoxycarbonylmethyl-2-thiouridine-tRNA biosynthesis.</text>
</comment>
<organism evidence="10 11">
    <name type="scientific">Dactylellina haptotyla (strain CBS 200.50)</name>
    <name type="common">Nematode-trapping fungus</name>
    <name type="synonym">Monacrosporium haptotylum</name>
    <dbReference type="NCBI Taxonomy" id="1284197"/>
    <lineage>
        <taxon>Eukaryota</taxon>
        <taxon>Fungi</taxon>
        <taxon>Dikarya</taxon>
        <taxon>Ascomycota</taxon>
        <taxon>Pezizomycotina</taxon>
        <taxon>Orbiliomycetes</taxon>
        <taxon>Orbiliales</taxon>
        <taxon>Orbiliaceae</taxon>
        <taxon>Dactylellina</taxon>
    </lineage>
</organism>
<feature type="region of interest" description="Disordered" evidence="9">
    <location>
        <begin position="330"/>
        <end position="356"/>
    </location>
</feature>
<dbReference type="GO" id="GO:0005634">
    <property type="term" value="C:nucleus"/>
    <property type="evidence" value="ECO:0007669"/>
    <property type="project" value="UniProtKB-SubCell"/>
</dbReference>
<dbReference type="Gene3D" id="3.40.50.300">
    <property type="entry name" value="P-loop containing nucleotide triphosphate hydrolases"/>
    <property type="match status" value="1"/>
</dbReference>
<dbReference type="AlphaFoldDB" id="S8BMI8"/>
<sequence>MAPPQVNAKTVQYRRTHNLLLGTRLLCQRGTPSPFTLVLDSLEQSSVPLVEEYISRAKLIRVNIIYVSFVTIRPPKDVSKVIKARGESLDALQKKIIAATSSDKPTEATKGIQNLVVIDSTNSLVSLSSEGGSKNSISLAYFLSSLLTPSVSILATYHTDIPRIETSTTGNAYSPDPIELLKYLCTTLITVYSASHIFAQKRALDKSLPPPSFGLDEGVEGSFTSLGANTGWCDSCGPKERSGALIYELEHRRMSGRATAEWFFLMCHPSKKTKEKLILLEDHPAYNLSIEPPTQDASIDDSDLTFSLGLTAKQKVDRDGVVLPYFDAQNEEGGSGGRILYVPGREDDWDDEEDEI</sequence>
<keyword evidence="6" id="KW-0963">Cytoplasm</keyword>
<dbReference type="InterPro" id="IPR019519">
    <property type="entry name" value="Elp5"/>
</dbReference>
<protein>
    <recommendedName>
        <fullName evidence="5">Elongator complex protein 5</fullName>
    </recommendedName>
</protein>
<keyword evidence="7" id="KW-0819">tRNA processing</keyword>
<dbReference type="UniPathway" id="UPA00988"/>
<dbReference type="EMBL" id="AQGS01000283">
    <property type="protein sequence ID" value="EPS40698.1"/>
    <property type="molecule type" value="Genomic_DNA"/>
</dbReference>
<evidence type="ECO:0000313" key="10">
    <source>
        <dbReference type="EMBL" id="EPS40698.1"/>
    </source>
</evidence>
<dbReference type="STRING" id="1284197.S8BMI8"/>
<dbReference type="Pfam" id="PF10483">
    <property type="entry name" value="Elong_Iki1"/>
    <property type="match status" value="1"/>
</dbReference>
<proteinExistence type="inferred from homology"/>
<keyword evidence="11" id="KW-1185">Reference proteome</keyword>
<dbReference type="GO" id="GO:0005829">
    <property type="term" value="C:cytosol"/>
    <property type="evidence" value="ECO:0007669"/>
    <property type="project" value="TreeGrafter"/>
</dbReference>
<evidence type="ECO:0000256" key="6">
    <source>
        <dbReference type="ARBA" id="ARBA00022490"/>
    </source>
</evidence>
<accession>S8BMI8</accession>
<reference evidence="11" key="2">
    <citation type="submission" date="2013-04" db="EMBL/GenBank/DDBJ databases">
        <title>Genomic mechanisms accounting for the adaptation to parasitism in nematode-trapping fungi.</title>
        <authorList>
            <person name="Ahren D.G."/>
        </authorList>
    </citation>
    <scope>NUCLEOTIDE SEQUENCE [LARGE SCALE GENOMIC DNA]</scope>
    <source>
        <strain evidence="11">CBS 200.50</strain>
    </source>
</reference>
<dbReference type="GO" id="GO:0000049">
    <property type="term" value="F:tRNA binding"/>
    <property type="evidence" value="ECO:0007669"/>
    <property type="project" value="TreeGrafter"/>
</dbReference>
<evidence type="ECO:0000256" key="9">
    <source>
        <dbReference type="SAM" id="MobiDB-lite"/>
    </source>
</evidence>
<dbReference type="Proteomes" id="UP000015100">
    <property type="component" value="Unassembled WGS sequence"/>
</dbReference>
<gene>
    <name evidence="10" type="ORF">H072_5425</name>
</gene>
<evidence type="ECO:0000256" key="7">
    <source>
        <dbReference type="ARBA" id="ARBA00022694"/>
    </source>
</evidence>
<evidence type="ECO:0000256" key="5">
    <source>
        <dbReference type="ARBA" id="ARBA00020264"/>
    </source>
</evidence>
<evidence type="ECO:0000313" key="11">
    <source>
        <dbReference type="Proteomes" id="UP000015100"/>
    </source>
</evidence>
<evidence type="ECO:0000256" key="4">
    <source>
        <dbReference type="ARBA" id="ARBA00009567"/>
    </source>
</evidence>
<keyword evidence="8" id="KW-0539">Nucleus</keyword>
<dbReference type="PANTHER" id="PTHR15641:SF1">
    <property type="entry name" value="ELONGATOR COMPLEX PROTEIN 5"/>
    <property type="match status" value="1"/>
</dbReference>
<dbReference type="InterPro" id="IPR027417">
    <property type="entry name" value="P-loop_NTPase"/>
</dbReference>
<name>S8BMI8_DACHA</name>
<evidence type="ECO:0000256" key="3">
    <source>
        <dbReference type="ARBA" id="ARBA00005043"/>
    </source>
</evidence>
<evidence type="ECO:0000256" key="1">
    <source>
        <dbReference type="ARBA" id="ARBA00004123"/>
    </source>
</evidence>
<reference evidence="10 11" key="1">
    <citation type="journal article" date="2013" name="PLoS Genet.">
        <title>Genomic mechanisms accounting for the adaptation to parasitism in nematode-trapping fungi.</title>
        <authorList>
            <person name="Meerupati T."/>
            <person name="Andersson K.M."/>
            <person name="Friman E."/>
            <person name="Kumar D."/>
            <person name="Tunlid A."/>
            <person name="Ahren D."/>
        </authorList>
    </citation>
    <scope>NUCLEOTIDE SEQUENCE [LARGE SCALE GENOMIC DNA]</scope>
    <source>
        <strain evidence="10 11">CBS 200.50</strain>
    </source>
</reference>
<dbReference type="eggNOG" id="ENOG502QQIZ">
    <property type="taxonomic scope" value="Eukaryota"/>
</dbReference>
<dbReference type="HOGENOM" id="CLU_050414_0_0_1"/>
<evidence type="ECO:0000256" key="2">
    <source>
        <dbReference type="ARBA" id="ARBA00004496"/>
    </source>
</evidence>
<dbReference type="GO" id="GO:0033588">
    <property type="term" value="C:elongator holoenzyme complex"/>
    <property type="evidence" value="ECO:0007669"/>
    <property type="project" value="InterPro"/>
</dbReference>